<dbReference type="EMBL" id="CP090164">
    <property type="protein sequence ID" value="UJO14481.1"/>
    <property type="molecule type" value="Genomic_DNA"/>
</dbReference>
<dbReference type="RefSeq" id="XP_047758847.1">
    <property type="nucleotide sequence ID" value="XM_047902413.1"/>
</dbReference>
<dbReference type="KEGG" id="ffu:CLAFUR5_03265"/>
<name>A0A9Q8LBK2_PASFU</name>
<dbReference type="GeneID" id="71983143"/>
<dbReference type="OrthoDB" id="3912031at2759"/>
<sequence>MYFGGVMYHREQSRRMSMSNGNGNGNGNGAEDDIELEEMRAIARDLSMTEPLTGPTHAQKRISRLDILEETEAIFPHQAIGEVTAAADQGTEEEIQAEKKRMRRISRMLPPADYGHPALYMNEGAQTAEQPPANYAHPALRRNELVQTTEQPPATPTYIDPQEGHSDVARPVAHVPSSNVDEIYELSEAVRNNGHIRSPSGNILSTDEFMARDDRPRLVSERQSNIRRRAVEANERSLRAEIARVMDTYTTYDLRVLVAEEEPDEKAKRWGWKWSCFGRKDEDSDEEVSDAED</sequence>
<proteinExistence type="predicted"/>
<gene>
    <name evidence="1" type="ORF">CLAFUR5_03265</name>
</gene>
<accession>A0A9Q8LBK2</accession>
<organism evidence="1 2">
    <name type="scientific">Passalora fulva</name>
    <name type="common">Tomato leaf mold</name>
    <name type="synonym">Cladosporium fulvum</name>
    <dbReference type="NCBI Taxonomy" id="5499"/>
    <lineage>
        <taxon>Eukaryota</taxon>
        <taxon>Fungi</taxon>
        <taxon>Dikarya</taxon>
        <taxon>Ascomycota</taxon>
        <taxon>Pezizomycotina</taxon>
        <taxon>Dothideomycetes</taxon>
        <taxon>Dothideomycetidae</taxon>
        <taxon>Mycosphaerellales</taxon>
        <taxon>Mycosphaerellaceae</taxon>
        <taxon>Fulvia</taxon>
    </lineage>
</organism>
<evidence type="ECO:0000313" key="1">
    <source>
        <dbReference type="EMBL" id="UJO14481.1"/>
    </source>
</evidence>
<reference evidence="1" key="1">
    <citation type="submission" date="2021-12" db="EMBL/GenBank/DDBJ databases">
        <authorList>
            <person name="Zaccaron A."/>
            <person name="Stergiopoulos I."/>
        </authorList>
    </citation>
    <scope>NUCLEOTIDE SEQUENCE</scope>
    <source>
        <strain evidence="1">Race5_Kim</strain>
    </source>
</reference>
<reference evidence="1" key="2">
    <citation type="journal article" date="2022" name="Microb. Genom.">
        <title>A chromosome-scale genome assembly of the tomato pathogen Cladosporium fulvum reveals a compartmentalized genome architecture and the presence of a dispensable chromosome.</title>
        <authorList>
            <person name="Zaccaron A.Z."/>
            <person name="Chen L.H."/>
            <person name="Samaras A."/>
            <person name="Stergiopoulos I."/>
        </authorList>
    </citation>
    <scope>NUCLEOTIDE SEQUENCE</scope>
    <source>
        <strain evidence="1">Race5_Kim</strain>
    </source>
</reference>
<evidence type="ECO:0000313" key="2">
    <source>
        <dbReference type="Proteomes" id="UP000756132"/>
    </source>
</evidence>
<keyword evidence="2" id="KW-1185">Reference proteome</keyword>
<dbReference type="Proteomes" id="UP000756132">
    <property type="component" value="Chromosome 2"/>
</dbReference>
<protein>
    <submittedName>
        <fullName evidence="1">Uncharacterized protein</fullName>
    </submittedName>
</protein>
<dbReference type="AlphaFoldDB" id="A0A9Q8LBK2"/>